<dbReference type="Gene3D" id="1.25.10.10">
    <property type="entry name" value="Leucine-rich Repeat Variant"/>
    <property type="match status" value="1"/>
</dbReference>
<evidence type="ECO:0000313" key="2">
    <source>
        <dbReference type="EMBL" id="KAJ3053724.1"/>
    </source>
</evidence>
<sequence length="510" mass="55850">MELFTVLTIHLWSFDSFASAEDAGLDPIATGIITTLAAVLHSTNVSTNSKEDIYQVIRGVAPSIPSIKTGTVASARVVLLGIVLKSIDESVWTENAHETSGSAIFCDLLENIEQCESLEFTFAGKSLHSQSLIAALTWLRCLSQAGWQAAERVLLQALLTKVSHGTLCFLVDLMTFVADSAPLVQERWVSTVLPDLLRSSTLMTCSNEAIKSLLWRLSKSTPQKNAIGTNIPPKALCGPKAPGSTVWLRFCAEFPADGSCLERCLKTWLERFLNRLNQKLEGPRDEPNVAPTLAFLTSLATCINLSRDDKVQDARTFVDSLSRLVEGIEAALDQSRDDPEISVLIGETISALVGLLPDFIQLLGPEQLETMLQAFEKWAARDPSSLLPLEVLQFIGKIASVNHTQLLTNILEKGMSSADWTVRHEALVATVAYASISVNGPPNLSQSSRDMVLQFIRKQHSFLRAEELKIPVIRPDEAQIKYHPFEVVRNLDSDANVTPPAHNVGAELSD</sequence>
<dbReference type="SUPFAM" id="SSF48371">
    <property type="entry name" value="ARM repeat"/>
    <property type="match status" value="1"/>
</dbReference>
<dbReference type="Proteomes" id="UP001212841">
    <property type="component" value="Unassembled WGS sequence"/>
</dbReference>
<keyword evidence="3" id="KW-1185">Reference proteome</keyword>
<comment type="caution">
    <text evidence="2">The sequence shown here is derived from an EMBL/GenBank/DDBJ whole genome shotgun (WGS) entry which is preliminary data.</text>
</comment>
<reference evidence="2" key="1">
    <citation type="submission" date="2020-05" db="EMBL/GenBank/DDBJ databases">
        <title>Phylogenomic resolution of chytrid fungi.</title>
        <authorList>
            <person name="Stajich J.E."/>
            <person name="Amses K."/>
            <person name="Simmons R."/>
            <person name="Seto K."/>
            <person name="Myers J."/>
            <person name="Bonds A."/>
            <person name="Quandt C.A."/>
            <person name="Barry K."/>
            <person name="Liu P."/>
            <person name="Grigoriev I."/>
            <person name="Longcore J.E."/>
            <person name="James T.Y."/>
        </authorList>
    </citation>
    <scope>NUCLEOTIDE SEQUENCE</scope>
    <source>
        <strain evidence="2">JEL0318</strain>
    </source>
</reference>
<dbReference type="EMBL" id="JADGJD010000184">
    <property type="protein sequence ID" value="KAJ3053724.1"/>
    <property type="molecule type" value="Genomic_DNA"/>
</dbReference>
<dbReference type="InterPro" id="IPR011989">
    <property type="entry name" value="ARM-like"/>
</dbReference>
<gene>
    <name evidence="2" type="ORF">HK097_003532</name>
</gene>
<dbReference type="InterPro" id="IPR016024">
    <property type="entry name" value="ARM-type_fold"/>
</dbReference>
<organism evidence="2 3">
    <name type="scientific">Rhizophlyctis rosea</name>
    <dbReference type="NCBI Taxonomy" id="64517"/>
    <lineage>
        <taxon>Eukaryota</taxon>
        <taxon>Fungi</taxon>
        <taxon>Fungi incertae sedis</taxon>
        <taxon>Chytridiomycota</taxon>
        <taxon>Chytridiomycota incertae sedis</taxon>
        <taxon>Chytridiomycetes</taxon>
        <taxon>Rhizophlyctidales</taxon>
        <taxon>Rhizophlyctidaceae</taxon>
        <taxon>Rhizophlyctis</taxon>
    </lineage>
</organism>
<accession>A0AAD5X7F1</accession>
<name>A0AAD5X7F1_9FUNG</name>
<keyword evidence="1" id="KW-0732">Signal</keyword>
<evidence type="ECO:0000256" key="1">
    <source>
        <dbReference type="SAM" id="SignalP"/>
    </source>
</evidence>
<protein>
    <submittedName>
        <fullName evidence="2">Uncharacterized protein</fullName>
    </submittedName>
</protein>
<feature type="chain" id="PRO_5042106266" evidence="1">
    <location>
        <begin position="21"/>
        <end position="510"/>
    </location>
</feature>
<evidence type="ECO:0000313" key="3">
    <source>
        <dbReference type="Proteomes" id="UP001212841"/>
    </source>
</evidence>
<proteinExistence type="predicted"/>
<feature type="non-terminal residue" evidence="2">
    <location>
        <position position="1"/>
    </location>
</feature>
<feature type="signal peptide" evidence="1">
    <location>
        <begin position="1"/>
        <end position="20"/>
    </location>
</feature>
<dbReference type="AlphaFoldDB" id="A0AAD5X7F1"/>